<evidence type="ECO:0000313" key="2">
    <source>
        <dbReference type="EMBL" id="SQI55934.1"/>
    </source>
</evidence>
<dbReference type="STRING" id="1348624.GCA_001591545_00754"/>
<dbReference type="AlphaFoldDB" id="A0A2X4Z5K3"/>
<dbReference type="KEGG" id="blen:NCTC4824_01674"/>
<dbReference type="Proteomes" id="UP000249134">
    <property type="component" value="Chromosome 1"/>
</dbReference>
<keyword evidence="1" id="KW-1133">Transmembrane helix</keyword>
<feature type="transmembrane region" description="Helical" evidence="1">
    <location>
        <begin position="111"/>
        <end position="128"/>
    </location>
</feature>
<feature type="transmembrane region" description="Helical" evidence="1">
    <location>
        <begin position="83"/>
        <end position="104"/>
    </location>
</feature>
<keyword evidence="1" id="KW-0812">Transmembrane</keyword>
<feature type="transmembrane region" description="Helical" evidence="1">
    <location>
        <begin position="140"/>
        <end position="157"/>
    </location>
</feature>
<organism evidence="2 3">
    <name type="scientific">Lederbergia lenta</name>
    <name type="common">Bacillus lentus</name>
    <dbReference type="NCBI Taxonomy" id="1467"/>
    <lineage>
        <taxon>Bacteria</taxon>
        <taxon>Bacillati</taxon>
        <taxon>Bacillota</taxon>
        <taxon>Bacilli</taxon>
        <taxon>Bacillales</taxon>
        <taxon>Bacillaceae</taxon>
        <taxon>Lederbergia</taxon>
    </lineage>
</organism>
<dbReference type="RefSeq" id="WP_066137411.1">
    <property type="nucleotide sequence ID" value="NZ_CBCSGM010000001.1"/>
</dbReference>
<dbReference type="EMBL" id="LS483476">
    <property type="protein sequence ID" value="SQI55934.1"/>
    <property type="molecule type" value="Genomic_DNA"/>
</dbReference>
<keyword evidence="1" id="KW-0472">Membrane</keyword>
<proteinExistence type="predicted"/>
<evidence type="ECO:0000256" key="1">
    <source>
        <dbReference type="SAM" id="Phobius"/>
    </source>
</evidence>
<feature type="transmembrane region" description="Helical" evidence="1">
    <location>
        <begin position="58"/>
        <end position="77"/>
    </location>
</feature>
<gene>
    <name evidence="2" type="ORF">NCTC4824_01674</name>
</gene>
<feature type="transmembrane region" description="Helical" evidence="1">
    <location>
        <begin position="162"/>
        <end position="179"/>
    </location>
</feature>
<sequence>MEANRKKIIISEINFWKQNNMLPEHYCDYLLTLYTEGENNQEPKTQSKKANTWITDELIFNSSFLLIIILSLVLTYFTHFSFSLQTVILTTFFAFLFGSFVYYLKRHKNKLIIYITTAFLLLLYMVQINETFFQSKMTNLYLLLLINCSLWIVFGIWRKVHFFTITGFIAVAVLLFYILT</sequence>
<protein>
    <submittedName>
        <fullName evidence="2">Uncharacterized protein</fullName>
    </submittedName>
</protein>
<accession>A0A2X4Z5K3</accession>
<keyword evidence="3" id="KW-1185">Reference proteome</keyword>
<name>A0A2X4Z5K3_LEDLE</name>
<evidence type="ECO:0000313" key="3">
    <source>
        <dbReference type="Proteomes" id="UP000249134"/>
    </source>
</evidence>
<reference evidence="2 3" key="1">
    <citation type="submission" date="2018-06" db="EMBL/GenBank/DDBJ databases">
        <authorList>
            <consortium name="Pathogen Informatics"/>
            <person name="Doyle S."/>
        </authorList>
    </citation>
    <scope>NUCLEOTIDE SEQUENCE [LARGE SCALE GENOMIC DNA]</scope>
    <source>
        <strain evidence="2 3">NCTC4824</strain>
    </source>
</reference>